<dbReference type="PROSITE" id="PS50056">
    <property type="entry name" value="TYR_PHOSPHATASE_2"/>
    <property type="match status" value="1"/>
</dbReference>
<comment type="catalytic activity">
    <reaction evidence="14">
        <text>1,2-dibutyryl-sn-glycero-3-phospho-(1D-myo-inositol-5-phosphate) + H2O = 1,2-dibutyryl-sn-glycero-3-phospho-(1D-myo-inositol) + phosphate</text>
        <dbReference type="Rhea" id="RHEA:42584"/>
        <dbReference type="ChEBI" id="CHEBI:15377"/>
        <dbReference type="ChEBI" id="CHEBI:43474"/>
        <dbReference type="ChEBI" id="CHEBI:82605"/>
        <dbReference type="ChEBI" id="CHEBI:82606"/>
    </reaction>
    <physiologicalReaction direction="left-to-right" evidence="14">
        <dbReference type="Rhea" id="RHEA:42585"/>
    </physiologicalReaction>
</comment>
<dbReference type="GO" id="GO:0008654">
    <property type="term" value="P:phospholipid biosynthetic process"/>
    <property type="evidence" value="ECO:0007669"/>
    <property type="project" value="UniProtKB-KW"/>
</dbReference>
<keyword evidence="7" id="KW-0472">Membrane</keyword>
<keyword evidence="4" id="KW-0378">Hydrolase</keyword>
<dbReference type="Proteomes" id="UP000887575">
    <property type="component" value="Unassembled WGS sequence"/>
</dbReference>
<evidence type="ECO:0000256" key="8">
    <source>
        <dbReference type="ARBA" id="ARBA00023209"/>
    </source>
</evidence>
<evidence type="ECO:0000256" key="1">
    <source>
        <dbReference type="ARBA" id="ARBA00004370"/>
    </source>
</evidence>
<evidence type="ECO:0000256" key="11">
    <source>
        <dbReference type="ARBA" id="ARBA00024224"/>
    </source>
</evidence>
<evidence type="ECO:0000259" key="19">
    <source>
        <dbReference type="PROSITE" id="PS50056"/>
    </source>
</evidence>
<dbReference type="GO" id="GO:0005737">
    <property type="term" value="C:cytoplasm"/>
    <property type="evidence" value="ECO:0007669"/>
    <property type="project" value="UniProtKB-ARBA"/>
</dbReference>
<comment type="subcellular location">
    <subcellularLocation>
        <location evidence="1">Membrane</location>
    </subcellularLocation>
</comment>
<evidence type="ECO:0000256" key="17">
    <source>
        <dbReference type="ARBA" id="ARBA00069309"/>
    </source>
</evidence>
<organism evidence="20 21">
    <name type="scientific">Mesorhabditis belari</name>
    <dbReference type="NCBI Taxonomy" id="2138241"/>
    <lineage>
        <taxon>Eukaryota</taxon>
        <taxon>Metazoa</taxon>
        <taxon>Ecdysozoa</taxon>
        <taxon>Nematoda</taxon>
        <taxon>Chromadorea</taxon>
        <taxon>Rhabditida</taxon>
        <taxon>Rhabditina</taxon>
        <taxon>Rhabditomorpha</taxon>
        <taxon>Rhabditoidea</taxon>
        <taxon>Rhabditidae</taxon>
        <taxon>Mesorhabditinae</taxon>
        <taxon>Mesorhabditis</taxon>
    </lineage>
</organism>
<dbReference type="PANTHER" id="PTHR46274:SF6">
    <property type="entry name" value="TYR_PHOSPHATASE_2 DOMAIN-CONTAINING PROTEIN"/>
    <property type="match status" value="1"/>
</dbReference>
<evidence type="ECO:0000256" key="13">
    <source>
        <dbReference type="ARBA" id="ARBA00051818"/>
    </source>
</evidence>
<evidence type="ECO:0000256" key="7">
    <source>
        <dbReference type="ARBA" id="ARBA00023136"/>
    </source>
</evidence>
<evidence type="ECO:0000313" key="20">
    <source>
        <dbReference type="Proteomes" id="UP000887575"/>
    </source>
</evidence>
<evidence type="ECO:0000256" key="15">
    <source>
        <dbReference type="ARBA" id="ARBA00052632"/>
    </source>
</evidence>
<evidence type="ECO:0000256" key="5">
    <source>
        <dbReference type="ARBA" id="ARBA00022912"/>
    </source>
</evidence>
<keyword evidence="6" id="KW-0443">Lipid metabolism</keyword>
<dbReference type="AlphaFoldDB" id="A0AAF3ENG5"/>
<evidence type="ECO:0000256" key="3">
    <source>
        <dbReference type="ARBA" id="ARBA00022516"/>
    </source>
</evidence>
<evidence type="ECO:0000259" key="18">
    <source>
        <dbReference type="PROSITE" id="PS50054"/>
    </source>
</evidence>
<keyword evidence="9" id="KW-1208">Phospholipid metabolism</keyword>
<reference evidence="21" key="1">
    <citation type="submission" date="2024-02" db="UniProtKB">
        <authorList>
            <consortium name="WormBaseParasite"/>
        </authorList>
    </citation>
    <scope>IDENTIFICATION</scope>
</reference>
<comment type="catalytic activity">
    <reaction evidence="12">
        <text>a 1,2-diacyl-sn-glycero-3-phospho-(1'-sn-glycero-3'-phosphate) + H2O = a 1,2-diacyl-sn-glycero-3-phospho-(1'-sn-glycerol) + phosphate</text>
        <dbReference type="Rhea" id="RHEA:33751"/>
        <dbReference type="ChEBI" id="CHEBI:15377"/>
        <dbReference type="ChEBI" id="CHEBI:43474"/>
        <dbReference type="ChEBI" id="CHEBI:60110"/>
        <dbReference type="ChEBI" id="CHEBI:64716"/>
        <dbReference type="EC" id="3.1.3.27"/>
    </reaction>
    <physiologicalReaction direction="left-to-right" evidence="12">
        <dbReference type="Rhea" id="RHEA:33752"/>
    </physiologicalReaction>
</comment>
<dbReference type="PROSITE" id="PS50054">
    <property type="entry name" value="TYR_PHOSPHATASE_DUAL"/>
    <property type="match status" value="1"/>
</dbReference>
<evidence type="ECO:0000256" key="4">
    <source>
        <dbReference type="ARBA" id="ARBA00022801"/>
    </source>
</evidence>
<comment type="catalytic activity">
    <reaction evidence="16">
        <text>1,2-dioctanoyl-sn-glycero-3-phospho-(1D-myo-inositol-5-phosphate) + H2O = 1,2-dioctanoyl-sn-glycero-3-phospho-(1D-myo-inositol) + phosphate</text>
        <dbReference type="Rhea" id="RHEA:42308"/>
        <dbReference type="ChEBI" id="CHEBI:15377"/>
        <dbReference type="ChEBI" id="CHEBI:43474"/>
        <dbReference type="ChEBI" id="CHEBI:65221"/>
        <dbReference type="ChEBI" id="CHEBI:78911"/>
    </reaction>
    <physiologicalReaction direction="left-to-right" evidence="16">
        <dbReference type="Rhea" id="RHEA:42309"/>
    </physiologicalReaction>
</comment>
<evidence type="ECO:0000256" key="12">
    <source>
        <dbReference type="ARBA" id="ARBA00050944"/>
    </source>
</evidence>
<evidence type="ECO:0000256" key="2">
    <source>
        <dbReference type="ARBA" id="ARBA00005189"/>
    </source>
</evidence>
<name>A0AAF3ENG5_9BILA</name>
<dbReference type="InterPro" id="IPR029021">
    <property type="entry name" value="Prot-tyrosine_phosphatase-like"/>
</dbReference>
<dbReference type="EC" id="3.1.3.27" evidence="11"/>
<comment type="pathway">
    <text evidence="2">Lipid metabolism.</text>
</comment>
<keyword evidence="8" id="KW-0594">Phospholipid biosynthesis</keyword>
<dbReference type="WBParaSite" id="MBELARI_LOCUS15519">
    <property type="protein sequence ID" value="MBELARI_LOCUS15519"/>
    <property type="gene ID" value="MBELARI_LOCUS15519"/>
</dbReference>
<protein>
    <recommendedName>
        <fullName evidence="17">Phosphatidylglycerophosphatase and protein-tyrosine phosphatase 1</fullName>
        <ecNumber evidence="11">3.1.3.27</ecNumber>
    </recommendedName>
</protein>
<dbReference type="SUPFAM" id="SSF52799">
    <property type="entry name" value="(Phosphotyrosine protein) phosphatases II"/>
    <property type="match status" value="1"/>
</dbReference>
<keyword evidence="5" id="KW-0904">Protein phosphatase</keyword>
<comment type="catalytic activity">
    <reaction evidence="15">
        <text>1,2-di-(9Z-octadecenoyl)-sn-glycero-3-phospho-(1'-sn-glycerol-3'-phosphate) + H2O = 1,2-di-(9Z-octadecenoyl)-sn-glycero-3-phospho-(1'-sn-glycerol) + phosphate</text>
        <dbReference type="Rhea" id="RHEA:42304"/>
        <dbReference type="ChEBI" id="CHEBI:15377"/>
        <dbReference type="ChEBI" id="CHEBI:43474"/>
        <dbReference type="ChEBI" id="CHEBI:75163"/>
        <dbReference type="ChEBI" id="CHEBI:78907"/>
    </reaction>
    <physiologicalReaction direction="left-to-right" evidence="15">
        <dbReference type="Rhea" id="RHEA:42305"/>
    </physiologicalReaction>
</comment>
<feature type="domain" description="Tyrosine specific protein phosphatases" evidence="19">
    <location>
        <begin position="104"/>
        <end position="169"/>
    </location>
</feature>
<evidence type="ECO:0000256" key="16">
    <source>
        <dbReference type="ARBA" id="ARBA00052780"/>
    </source>
</evidence>
<dbReference type="GO" id="GO:0016020">
    <property type="term" value="C:membrane"/>
    <property type="evidence" value="ECO:0007669"/>
    <property type="project" value="UniProtKB-SubCell"/>
</dbReference>
<evidence type="ECO:0000256" key="14">
    <source>
        <dbReference type="ARBA" id="ARBA00052505"/>
    </source>
</evidence>
<dbReference type="InterPro" id="IPR016130">
    <property type="entry name" value="Tyr_Pase_AS"/>
</dbReference>
<dbReference type="PANTHER" id="PTHR46274">
    <property type="entry name" value="PHOSPHATIDYLINOSITOL PHOSPHATASE"/>
    <property type="match status" value="1"/>
</dbReference>
<dbReference type="InterPro" id="IPR020422">
    <property type="entry name" value="TYR_PHOSPHATASE_DUAL_dom"/>
</dbReference>
<dbReference type="InterPro" id="IPR000340">
    <property type="entry name" value="Dual-sp_phosphatase_cat-dom"/>
</dbReference>
<proteinExistence type="predicted"/>
<accession>A0AAF3ENG5</accession>
<dbReference type="Pfam" id="PF00782">
    <property type="entry name" value="DSPc"/>
    <property type="match status" value="1"/>
</dbReference>
<dbReference type="InterPro" id="IPR000387">
    <property type="entry name" value="Tyr_Pase_dom"/>
</dbReference>
<dbReference type="GO" id="GO:0008962">
    <property type="term" value="F:phosphatidylglycerophosphatase activity"/>
    <property type="evidence" value="ECO:0007669"/>
    <property type="project" value="UniProtKB-EC"/>
</dbReference>
<evidence type="ECO:0000256" key="6">
    <source>
        <dbReference type="ARBA" id="ARBA00023098"/>
    </source>
</evidence>
<keyword evidence="3" id="KW-0444">Lipid biosynthesis</keyword>
<evidence type="ECO:0000256" key="10">
    <source>
        <dbReference type="ARBA" id="ARBA00024192"/>
    </source>
</evidence>
<sequence length="198" mass="22812">MLTSFLFYPSLGYNLLRNQIQPKKWMWYNRIDDGLVLGAMPFKSMKEDLIKKENVGGVVCCTEPYELKAAWKAMNGDDWKAEGVEFHAIPMTDFFGSAARGELQKAVNFMKEINDKGKSVYVHCKAGRMRSATVATCYLMQKKDWLPNVAFEFIKGSRPQVLLRSTQWRTVNEYRRWLDTHPQFVFSHSSFSSNSGKA</sequence>
<dbReference type="Gene3D" id="3.90.190.10">
    <property type="entry name" value="Protein tyrosine phosphatase superfamily"/>
    <property type="match status" value="1"/>
</dbReference>
<dbReference type="CDD" id="cd14524">
    <property type="entry name" value="PTPMT1"/>
    <property type="match status" value="1"/>
</dbReference>
<evidence type="ECO:0000256" key="9">
    <source>
        <dbReference type="ARBA" id="ARBA00023264"/>
    </source>
</evidence>
<feature type="domain" description="Tyrosine-protein phosphatase" evidence="18">
    <location>
        <begin position="27"/>
        <end position="180"/>
    </location>
</feature>
<dbReference type="SMART" id="SM00195">
    <property type="entry name" value="DSPc"/>
    <property type="match status" value="1"/>
</dbReference>
<dbReference type="InterPro" id="IPR044596">
    <property type="entry name" value="PTPMT1-like"/>
</dbReference>
<dbReference type="FunFam" id="3.90.190.10:FF:000060">
    <property type="entry name" value="Phosphatidylglycerophosphatase and protein-tyrosine phosphatase 1"/>
    <property type="match status" value="1"/>
</dbReference>
<evidence type="ECO:0000313" key="21">
    <source>
        <dbReference type="WBParaSite" id="MBELARI_LOCUS15519"/>
    </source>
</evidence>
<keyword evidence="20" id="KW-1185">Reference proteome</keyword>
<comment type="pathway">
    <text evidence="10">Phospholipid metabolism; phosphatidylglycerol biosynthesis; phosphatidylglycerol from CDP-diacylglycerol: step 2/2.</text>
</comment>
<dbReference type="PROSITE" id="PS00383">
    <property type="entry name" value="TYR_PHOSPHATASE_1"/>
    <property type="match status" value="1"/>
</dbReference>
<dbReference type="GO" id="GO:0004721">
    <property type="term" value="F:phosphoprotein phosphatase activity"/>
    <property type="evidence" value="ECO:0007669"/>
    <property type="project" value="UniProtKB-KW"/>
</dbReference>
<comment type="catalytic activity">
    <reaction evidence="13">
        <text>a 1-acyl-2-hexanoyl-sn-glycero-3-phospho-(1D-myo-inositol-5-phosphate) + H2O = a 1-acyl-2-hexanoyl-sn-glycero-3-phospho-(1D-myo-inositol) + phosphate</text>
        <dbReference type="Rhea" id="RHEA:42320"/>
        <dbReference type="ChEBI" id="CHEBI:15377"/>
        <dbReference type="ChEBI" id="CHEBI:43474"/>
        <dbReference type="ChEBI" id="CHEBI:78930"/>
        <dbReference type="ChEBI" id="CHEBI:78931"/>
    </reaction>
    <physiologicalReaction direction="left-to-right" evidence="13">
        <dbReference type="Rhea" id="RHEA:42321"/>
    </physiologicalReaction>
</comment>